<name>A0AAW1P690_9CHLO</name>
<keyword evidence="3" id="KW-0223">Dioxygenase</keyword>
<dbReference type="Pfam" id="PF13640">
    <property type="entry name" value="2OG-FeII_Oxy_3"/>
    <property type="match status" value="1"/>
</dbReference>
<dbReference type="GO" id="GO:0071456">
    <property type="term" value="P:cellular response to hypoxia"/>
    <property type="evidence" value="ECO:0007669"/>
    <property type="project" value="TreeGrafter"/>
</dbReference>
<protein>
    <recommendedName>
        <fullName evidence="5">Prolyl 4-hydroxylase alpha subunit domain-containing protein</fullName>
    </recommendedName>
</protein>
<evidence type="ECO:0000256" key="4">
    <source>
        <dbReference type="ARBA" id="ARBA00023002"/>
    </source>
</evidence>
<dbReference type="PANTHER" id="PTHR12907">
    <property type="entry name" value="EGL NINE HOMOLOG-RELATED"/>
    <property type="match status" value="1"/>
</dbReference>
<dbReference type="Proteomes" id="UP001489004">
    <property type="component" value="Unassembled WGS sequence"/>
</dbReference>
<dbReference type="InterPro" id="IPR006620">
    <property type="entry name" value="Pro_4_hyd_alph"/>
</dbReference>
<keyword evidence="4" id="KW-0560">Oxidoreductase</keyword>
<dbReference type="GO" id="GO:0008198">
    <property type="term" value="F:ferrous iron binding"/>
    <property type="evidence" value="ECO:0007669"/>
    <property type="project" value="TreeGrafter"/>
</dbReference>
<dbReference type="InterPro" id="IPR044862">
    <property type="entry name" value="Pro_4_hyd_alph_FE2OG_OXY"/>
</dbReference>
<feature type="domain" description="Prolyl 4-hydroxylase alpha subunit" evidence="5">
    <location>
        <begin position="1"/>
        <end position="157"/>
    </location>
</feature>
<comment type="caution">
    <text evidence="6">The sequence shown here is derived from an EMBL/GenBank/DDBJ whole genome shotgun (WGS) entry which is preliminary data.</text>
</comment>
<dbReference type="GO" id="GO:0031418">
    <property type="term" value="F:L-ascorbic acid binding"/>
    <property type="evidence" value="ECO:0007669"/>
    <property type="project" value="UniProtKB-KW"/>
</dbReference>
<evidence type="ECO:0000256" key="1">
    <source>
        <dbReference type="ARBA" id="ARBA00001961"/>
    </source>
</evidence>
<dbReference type="GO" id="GO:0031543">
    <property type="term" value="F:peptidyl-proline dioxygenase activity"/>
    <property type="evidence" value="ECO:0007669"/>
    <property type="project" value="TreeGrafter"/>
</dbReference>
<keyword evidence="7" id="KW-1185">Reference proteome</keyword>
<evidence type="ECO:0000256" key="2">
    <source>
        <dbReference type="ARBA" id="ARBA00022896"/>
    </source>
</evidence>
<evidence type="ECO:0000259" key="5">
    <source>
        <dbReference type="SMART" id="SM00702"/>
    </source>
</evidence>
<proteinExistence type="predicted"/>
<organism evidence="6 7">
    <name type="scientific">[Myrmecia] bisecta</name>
    <dbReference type="NCBI Taxonomy" id="41462"/>
    <lineage>
        <taxon>Eukaryota</taxon>
        <taxon>Viridiplantae</taxon>
        <taxon>Chlorophyta</taxon>
        <taxon>core chlorophytes</taxon>
        <taxon>Trebouxiophyceae</taxon>
        <taxon>Trebouxiales</taxon>
        <taxon>Trebouxiaceae</taxon>
        <taxon>Myrmecia</taxon>
    </lineage>
</organism>
<dbReference type="Gene3D" id="2.60.120.620">
    <property type="entry name" value="q2cbj1_9rhob like domain"/>
    <property type="match status" value="1"/>
</dbReference>
<evidence type="ECO:0000256" key="3">
    <source>
        <dbReference type="ARBA" id="ARBA00022964"/>
    </source>
</evidence>
<dbReference type="InterPro" id="IPR051559">
    <property type="entry name" value="HIF_prolyl_hydroxylases"/>
</dbReference>
<dbReference type="PANTHER" id="PTHR12907:SF26">
    <property type="entry name" value="HIF PROLYL HYDROXYLASE, ISOFORM C"/>
    <property type="match status" value="1"/>
</dbReference>
<gene>
    <name evidence="6" type="ORF">WJX72_007982</name>
</gene>
<keyword evidence="2" id="KW-0847">Vitamin C</keyword>
<evidence type="ECO:0000313" key="7">
    <source>
        <dbReference type="Proteomes" id="UP001489004"/>
    </source>
</evidence>
<evidence type="ECO:0000313" key="6">
    <source>
        <dbReference type="EMBL" id="KAK9805616.1"/>
    </source>
</evidence>
<dbReference type="AlphaFoldDB" id="A0AAW1P690"/>
<dbReference type="EMBL" id="JALJOR010000015">
    <property type="protein sequence ID" value="KAK9805616.1"/>
    <property type="molecule type" value="Genomic_DNA"/>
</dbReference>
<accession>A0AAW1P690</accession>
<sequence length="271" mass="30211">MHPNSTHLVREGSTQLLEKAGIYEAEMMQQDMQQAAPLCAALQHDTTLRTMLSLFMPQLRLDSQAIKLQVNQGNGACFPLHYDSDEQLDGRKVTAIMYLNPDWEPSHGGQLRLYPFPGPPVDVAPVNDRLLLFSACRMLHRVMPSAVERVCFTTWLSQARRPAGIAAASPISLSQLVQGADPAGDNRKLAQRLLGHPEARRYVAKACYQEAWADSIAESHPDTAARAEALRTFWQDVWLIRRALSGLSPDLDLLLQGKLPESAVSPFDQWF</sequence>
<reference evidence="6 7" key="1">
    <citation type="journal article" date="2024" name="Nat. Commun.">
        <title>Phylogenomics reveals the evolutionary origins of lichenization in chlorophyte algae.</title>
        <authorList>
            <person name="Puginier C."/>
            <person name="Libourel C."/>
            <person name="Otte J."/>
            <person name="Skaloud P."/>
            <person name="Haon M."/>
            <person name="Grisel S."/>
            <person name="Petersen M."/>
            <person name="Berrin J.G."/>
            <person name="Delaux P.M."/>
            <person name="Dal Grande F."/>
            <person name="Keller J."/>
        </authorList>
    </citation>
    <scope>NUCLEOTIDE SEQUENCE [LARGE SCALE GENOMIC DNA]</scope>
    <source>
        <strain evidence="6 7">SAG 2043</strain>
    </source>
</reference>
<dbReference type="SMART" id="SM00702">
    <property type="entry name" value="P4Hc"/>
    <property type="match status" value="1"/>
</dbReference>
<comment type="cofactor">
    <cofactor evidence="1">
        <name>L-ascorbate</name>
        <dbReference type="ChEBI" id="CHEBI:38290"/>
    </cofactor>
</comment>